<dbReference type="PANTHER" id="PTHR43718">
    <property type="entry name" value="LON PROTEASE"/>
    <property type="match status" value="1"/>
</dbReference>
<dbReference type="InterPro" id="IPR027417">
    <property type="entry name" value="P-loop_NTPase"/>
</dbReference>
<dbReference type="KEGG" id="rhy:RD110_21895"/>
<dbReference type="STRING" id="1842727.RD110_21895"/>
<gene>
    <name evidence="2" type="ORF">RD110_21895</name>
</gene>
<evidence type="ECO:0000313" key="2">
    <source>
        <dbReference type="EMBL" id="APW39539.1"/>
    </source>
</evidence>
<dbReference type="InterPro" id="IPR003593">
    <property type="entry name" value="AAA+_ATPase"/>
</dbReference>
<keyword evidence="3" id="KW-1185">Reference proteome</keyword>
<evidence type="ECO:0000259" key="1">
    <source>
        <dbReference type="SMART" id="SM00382"/>
    </source>
</evidence>
<protein>
    <recommendedName>
        <fullName evidence="1">AAA+ ATPase domain-containing protein</fullName>
    </recommendedName>
</protein>
<accession>A0A1P8K0K9</accession>
<dbReference type="SUPFAM" id="SSF52540">
    <property type="entry name" value="P-loop containing nucleoside triphosphate hydrolases"/>
    <property type="match status" value="1"/>
</dbReference>
<name>A0A1P8K0K9_9BURK</name>
<dbReference type="SMART" id="SM00382">
    <property type="entry name" value="AAA"/>
    <property type="match status" value="1"/>
</dbReference>
<dbReference type="GO" id="GO:0051131">
    <property type="term" value="P:chaperone-mediated protein complex assembly"/>
    <property type="evidence" value="ECO:0007669"/>
    <property type="project" value="TreeGrafter"/>
</dbReference>
<dbReference type="OrthoDB" id="8552455at2"/>
<dbReference type="GO" id="GO:0004252">
    <property type="term" value="F:serine-type endopeptidase activity"/>
    <property type="evidence" value="ECO:0007669"/>
    <property type="project" value="InterPro"/>
</dbReference>
<dbReference type="EMBL" id="CP019236">
    <property type="protein sequence ID" value="APW39539.1"/>
    <property type="molecule type" value="Genomic_DNA"/>
</dbReference>
<dbReference type="GO" id="GO:0005524">
    <property type="term" value="F:ATP binding"/>
    <property type="evidence" value="ECO:0007669"/>
    <property type="project" value="InterPro"/>
</dbReference>
<dbReference type="GO" id="GO:0016887">
    <property type="term" value="F:ATP hydrolysis activity"/>
    <property type="evidence" value="ECO:0007669"/>
    <property type="project" value="InterPro"/>
</dbReference>
<sequence length="377" mass="41087">MKTGHYFKDAGPDRRALAQCVADIARDAAEQMRLRNLEAAQAVVIPQEASASEQLEFQWVDHFAMRLCDFRALEQAVKASSEKGADNQTVASFFSDLMEHPVERALSRPPTKDALAGLAVRFPNFKVVVDFLLQRAALAWLTPQSPLLLPPMVLNGPPGIGKTAFATALAEVLAVPLLTLQLAHATASFDMSGLDAKYAGGGPGLLVRTVALGPVVDPLVLLDELDKVTPNRSSDPLGPLYSLLEPSSAAVFRDDGIKLPLNLQHVRWICTTNEIELLNAAIRSRCQVFEIRRPSFEESCAIARQMYARLVQAHPWGRHFPSDLPDSVTTLLATNTPRELSRALQNALGTAVLAGRRHLVPADFPTPEALHRGPGFF</sequence>
<reference evidence="2 3" key="1">
    <citation type="submission" date="2017-01" db="EMBL/GenBank/DDBJ databases">
        <authorList>
            <person name="Mah S.A."/>
            <person name="Swanson W.J."/>
            <person name="Moy G.W."/>
            <person name="Vacquier V.D."/>
        </authorList>
    </citation>
    <scope>NUCLEOTIDE SEQUENCE [LARGE SCALE GENOMIC DNA]</scope>
    <source>
        <strain evidence="2 3">DCY110</strain>
    </source>
</reference>
<dbReference type="GO" id="GO:0003697">
    <property type="term" value="F:single-stranded DNA binding"/>
    <property type="evidence" value="ECO:0007669"/>
    <property type="project" value="TreeGrafter"/>
</dbReference>
<dbReference type="GO" id="GO:0006515">
    <property type="term" value="P:protein quality control for misfolded or incompletely synthesized proteins"/>
    <property type="evidence" value="ECO:0007669"/>
    <property type="project" value="TreeGrafter"/>
</dbReference>
<dbReference type="InterPro" id="IPR027065">
    <property type="entry name" value="Lon_Prtase"/>
</dbReference>
<dbReference type="PANTHER" id="PTHR43718:SF2">
    <property type="entry name" value="LON PROTEASE HOMOLOG, MITOCHONDRIAL"/>
    <property type="match status" value="1"/>
</dbReference>
<dbReference type="RefSeq" id="WP_076201985.1">
    <property type="nucleotide sequence ID" value="NZ_CP019236.1"/>
</dbReference>
<dbReference type="GO" id="GO:0007005">
    <property type="term" value="P:mitochondrion organization"/>
    <property type="evidence" value="ECO:0007669"/>
    <property type="project" value="TreeGrafter"/>
</dbReference>
<dbReference type="Proteomes" id="UP000186609">
    <property type="component" value="Chromosome"/>
</dbReference>
<dbReference type="AlphaFoldDB" id="A0A1P8K0K9"/>
<evidence type="ECO:0000313" key="3">
    <source>
        <dbReference type="Proteomes" id="UP000186609"/>
    </source>
</evidence>
<dbReference type="InterPro" id="IPR003959">
    <property type="entry name" value="ATPase_AAA_core"/>
</dbReference>
<feature type="domain" description="AAA+ ATPase" evidence="1">
    <location>
        <begin position="148"/>
        <end position="295"/>
    </location>
</feature>
<organism evidence="2 3">
    <name type="scientific">Rhodoferax koreensis</name>
    <dbReference type="NCBI Taxonomy" id="1842727"/>
    <lineage>
        <taxon>Bacteria</taxon>
        <taxon>Pseudomonadati</taxon>
        <taxon>Pseudomonadota</taxon>
        <taxon>Betaproteobacteria</taxon>
        <taxon>Burkholderiales</taxon>
        <taxon>Comamonadaceae</taxon>
        <taxon>Rhodoferax</taxon>
    </lineage>
</organism>
<dbReference type="Gene3D" id="3.40.50.300">
    <property type="entry name" value="P-loop containing nucleotide triphosphate hydrolases"/>
    <property type="match status" value="1"/>
</dbReference>
<proteinExistence type="predicted"/>
<dbReference type="GO" id="GO:0004176">
    <property type="term" value="F:ATP-dependent peptidase activity"/>
    <property type="evidence" value="ECO:0007669"/>
    <property type="project" value="InterPro"/>
</dbReference>
<dbReference type="Pfam" id="PF00004">
    <property type="entry name" value="AAA"/>
    <property type="match status" value="1"/>
</dbReference>